<evidence type="ECO:0000256" key="2">
    <source>
        <dbReference type="ARBA" id="ARBA00022598"/>
    </source>
</evidence>
<dbReference type="Pfam" id="PF13193">
    <property type="entry name" value="AMP-binding_C"/>
    <property type="match status" value="1"/>
</dbReference>
<keyword evidence="5" id="KW-1185">Reference proteome</keyword>
<name>A0A1G7X6M0_PSEOR</name>
<feature type="domain" description="AMP-binding enzyme C-terminal" evidence="3">
    <location>
        <begin position="13"/>
        <end position="91"/>
    </location>
</feature>
<dbReference type="PANTHER" id="PTHR43201:SF5">
    <property type="entry name" value="MEDIUM-CHAIN ACYL-COA LIGASE ACSF2, MITOCHONDRIAL"/>
    <property type="match status" value="1"/>
</dbReference>
<sequence>MIIRGGENIYPVEIETVLAEHPSVVQCVVIGVPDEHWGETVRAYVTAPPWSGAAEDLAAELVELCRGRLARYKVPAEVVVREELPMNASGKILKRELRRLDT</sequence>
<dbReference type="EMBL" id="FNBE01000015">
    <property type="protein sequence ID" value="SDG79848.1"/>
    <property type="molecule type" value="Genomic_DNA"/>
</dbReference>
<protein>
    <submittedName>
        <fullName evidence="4">Fatty-acyl-CoA synthase</fullName>
    </submittedName>
</protein>
<dbReference type="SUPFAM" id="SSF56801">
    <property type="entry name" value="Acetyl-CoA synthetase-like"/>
    <property type="match status" value="1"/>
</dbReference>
<evidence type="ECO:0000313" key="4">
    <source>
        <dbReference type="EMBL" id="SDG79848.1"/>
    </source>
</evidence>
<accession>A0A1G7X6M0</accession>
<dbReference type="GO" id="GO:0031956">
    <property type="term" value="F:medium-chain fatty acid-CoA ligase activity"/>
    <property type="evidence" value="ECO:0007669"/>
    <property type="project" value="TreeGrafter"/>
</dbReference>
<dbReference type="Gene3D" id="3.30.300.30">
    <property type="match status" value="1"/>
</dbReference>
<gene>
    <name evidence="4" type="ORF">SAMN05216377_115103</name>
</gene>
<dbReference type="Proteomes" id="UP000198967">
    <property type="component" value="Unassembled WGS sequence"/>
</dbReference>
<dbReference type="AlphaFoldDB" id="A0A1G7X6M0"/>
<organism evidence="4 5">
    <name type="scientific">Pseudonocardia oroxyli</name>
    <dbReference type="NCBI Taxonomy" id="366584"/>
    <lineage>
        <taxon>Bacteria</taxon>
        <taxon>Bacillati</taxon>
        <taxon>Actinomycetota</taxon>
        <taxon>Actinomycetes</taxon>
        <taxon>Pseudonocardiales</taxon>
        <taxon>Pseudonocardiaceae</taxon>
        <taxon>Pseudonocardia</taxon>
    </lineage>
</organism>
<dbReference type="InterPro" id="IPR025110">
    <property type="entry name" value="AMP-bd_C"/>
</dbReference>
<dbReference type="FunFam" id="3.30.300.30:FF:000008">
    <property type="entry name" value="2,3-dihydroxybenzoate-AMP ligase"/>
    <property type="match status" value="1"/>
</dbReference>
<keyword evidence="2" id="KW-0436">Ligase</keyword>
<dbReference type="STRING" id="366584.SAMN05216377_115103"/>
<dbReference type="InterPro" id="IPR045851">
    <property type="entry name" value="AMP-bd_C_sf"/>
</dbReference>
<reference evidence="4 5" key="1">
    <citation type="submission" date="2016-10" db="EMBL/GenBank/DDBJ databases">
        <authorList>
            <person name="de Groot N.N."/>
        </authorList>
    </citation>
    <scope>NUCLEOTIDE SEQUENCE [LARGE SCALE GENOMIC DNA]</scope>
    <source>
        <strain evidence="4 5">CGMCC 4.3143</strain>
    </source>
</reference>
<evidence type="ECO:0000313" key="5">
    <source>
        <dbReference type="Proteomes" id="UP000198967"/>
    </source>
</evidence>
<evidence type="ECO:0000259" key="3">
    <source>
        <dbReference type="Pfam" id="PF13193"/>
    </source>
</evidence>
<dbReference type="GO" id="GO:0006631">
    <property type="term" value="P:fatty acid metabolic process"/>
    <property type="evidence" value="ECO:0007669"/>
    <property type="project" value="TreeGrafter"/>
</dbReference>
<dbReference type="RefSeq" id="WP_093088167.1">
    <property type="nucleotide sequence ID" value="NZ_FNBE01000015.1"/>
</dbReference>
<comment type="similarity">
    <text evidence="1">Belongs to the ATP-dependent AMP-binding enzyme family.</text>
</comment>
<evidence type="ECO:0000256" key="1">
    <source>
        <dbReference type="ARBA" id="ARBA00006432"/>
    </source>
</evidence>
<dbReference type="OrthoDB" id="9803968at2"/>
<proteinExistence type="inferred from homology"/>
<dbReference type="PANTHER" id="PTHR43201">
    <property type="entry name" value="ACYL-COA SYNTHETASE"/>
    <property type="match status" value="1"/>
</dbReference>